<proteinExistence type="predicted"/>
<evidence type="ECO:0000313" key="1">
    <source>
        <dbReference type="EMBL" id="KAI9898831.1"/>
    </source>
</evidence>
<protein>
    <submittedName>
        <fullName evidence="1">Uncharacterized protein</fullName>
    </submittedName>
</protein>
<dbReference type="EMBL" id="CM047944">
    <property type="protein sequence ID" value="KAI9898831.1"/>
    <property type="molecule type" value="Genomic_DNA"/>
</dbReference>
<sequence length="497" mass="53739">MLSKLALLAGLVGLAAADTCTTIEATAASIDVVRELNPSYTSTLNDYWSTSCTALKPSCILYPSSPREVSAILGVLSASNNTERFAVKSGGHNPNNYWSSVQGGPLISTDKLDHVLLDPDTGVVRVGPGNRWTNVAEALDGSGWSVVGGRLSDVGVGGYLVGGGLSFMSGQHGWAADSVLEYELVLANGTVVTASEDANHDIWLALRGGGNNFGVVTSFTVQAYRQDDVFGGVMVFTASDETDARILAAIRDFTVHNRDGKASLIPAAVRSTVDLVDAWFVFTFYDGPEPPEGIFKNFTDAGPTINTSKRRSYADLVKTNNWAIIRGSVYMIGTETVPLPPPASDVNVLEEVHAHWRNVTDDVQWVGGITASIGYQPFSRAMARVAREKGGDLLDLDDDVDYIVLEVNSCFFYQKDYERMAQALRDVYEGARGLVEAWMDEGVVDAGAHTPLFANDAFHEQDLFARMRPEHQALARSVADDLDPEGLFRDRTGGWKP</sequence>
<keyword evidence="2" id="KW-1185">Reference proteome</keyword>
<evidence type="ECO:0000313" key="2">
    <source>
        <dbReference type="Proteomes" id="UP001163324"/>
    </source>
</evidence>
<reference evidence="1" key="1">
    <citation type="submission" date="2022-10" db="EMBL/GenBank/DDBJ databases">
        <title>Complete Genome of Trichothecium roseum strain YXFP-22015, a Plant Pathogen Isolated from Citrus.</title>
        <authorList>
            <person name="Wang Y."/>
            <person name="Zhu L."/>
        </authorList>
    </citation>
    <scope>NUCLEOTIDE SEQUENCE</scope>
    <source>
        <strain evidence="1">YXFP-22015</strain>
    </source>
</reference>
<gene>
    <name evidence="1" type="ORF">N3K66_005292</name>
</gene>
<accession>A0ACC0UXN8</accession>
<comment type="caution">
    <text evidence="1">The sequence shown here is derived from an EMBL/GenBank/DDBJ whole genome shotgun (WGS) entry which is preliminary data.</text>
</comment>
<dbReference type="Proteomes" id="UP001163324">
    <property type="component" value="Chromosome 5"/>
</dbReference>
<organism evidence="1 2">
    <name type="scientific">Trichothecium roseum</name>
    <dbReference type="NCBI Taxonomy" id="47278"/>
    <lineage>
        <taxon>Eukaryota</taxon>
        <taxon>Fungi</taxon>
        <taxon>Dikarya</taxon>
        <taxon>Ascomycota</taxon>
        <taxon>Pezizomycotina</taxon>
        <taxon>Sordariomycetes</taxon>
        <taxon>Hypocreomycetidae</taxon>
        <taxon>Hypocreales</taxon>
        <taxon>Hypocreales incertae sedis</taxon>
        <taxon>Trichothecium</taxon>
    </lineage>
</organism>
<name>A0ACC0UXN8_9HYPO</name>